<dbReference type="PROSITE" id="PS50222">
    <property type="entry name" value="EF_HAND_2"/>
    <property type="match status" value="1"/>
</dbReference>
<keyword evidence="1" id="KW-0106">Calcium</keyword>
<name>A0A0M0LQ86_9EUKA</name>
<dbReference type="Gene3D" id="1.10.238.10">
    <property type="entry name" value="EF-hand"/>
    <property type="match status" value="1"/>
</dbReference>
<protein>
    <recommendedName>
        <fullName evidence="3">EF-hand domain-containing protein</fullName>
    </recommendedName>
</protein>
<dbReference type="EMBL" id="JWZX01000320">
    <property type="protein sequence ID" value="KOO53230.1"/>
    <property type="molecule type" value="Genomic_DNA"/>
</dbReference>
<proteinExistence type="predicted"/>
<evidence type="ECO:0000256" key="1">
    <source>
        <dbReference type="ARBA" id="ARBA00022837"/>
    </source>
</evidence>
<evidence type="ECO:0000313" key="5">
    <source>
        <dbReference type="Proteomes" id="UP000037460"/>
    </source>
</evidence>
<accession>A0A0M0LQ86</accession>
<dbReference type="Proteomes" id="UP000037460">
    <property type="component" value="Unassembled WGS sequence"/>
</dbReference>
<dbReference type="AlphaFoldDB" id="A0A0M0LQ86"/>
<feature type="region of interest" description="Disordered" evidence="2">
    <location>
        <begin position="1"/>
        <end position="21"/>
    </location>
</feature>
<comment type="caution">
    <text evidence="4">The sequence shown here is derived from an EMBL/GenBank/DDBJ whole genome shotgun (WGS) entry which is preliminary data.</text>
</comment>
<dbReference type="Pfam" id="PF00036">
    <property type="entry name" value="EF-hand_1"/>
    <property type="match status" value="1"/>
</dbReference>
<evidence type="ECO:0000313" key="4">
    <source>
        <dbReference type="EMBL" id="KOO53230.1"/>
    </source>
</evidence>
<dbReference type="SUPFAM" id="SSF47473">
    <property type="entry name" value="EF-hand"/>
    <property type="match status" value="1"/>
</dbReference>
<keyword evidence="5" id="KW-1185">Reference proteome</keyword>
<dbReference type="GO" id="GO:0005509">
    <property type="term" value="F:calcium ion binding"/>
    <property type="evidence" value="ECO:0007669"/>
    <property type="project" value="InterPro"/>
</dbReference>
<gene>
    <name evidence="4" type="ORF">Ctob_014477</name>
</gene>
<dbReference type="SMART" id="SM00054">
    <property type="entry name" value="EFh"/>
    <property type="match status" value="2"/>
</dbReference>
<dbReference type="InterPro" id="IPR002048">
    <property type="entry name" value="EF_hand_dom"/>
</dbReference>
<evidence type="ECO:0000256" key="2">
    <source>
        <dbReference type="SAM" id="MobiDB-lite"/>
    </source>
</evidence>
<feature type="domain" description="EF-hand" evidence="3">
    <location>
        <begin position="50"/>
        <end position="85"/>
    </location>
</feature>
<sequence length="160" mass="17357">MAMPPKAKAKAPPGPPPPEHEMAFQQANYSRSGQVSAGELLCHMCVECGGSRPAFVEAFLIMDLNGDGKIDFQEWCAMYKRCGMLGLRAKAQRPEQHSPAEIKQFDEEAQGLLQPKIDLLKTAFDALDLNKDGKVSSRELAIEESNAAAAAGAKKGKKKK</sequence>
<reference evidence="5" key="1">
    <citation type="journal article" date="2015" name="PLoS Genet.">
        <title>Genome Sequence and Transcriptome Analyses of Chrysochromulina tobin: Metabolic Tools for Enhanced Algal Fitness in the Prominent Order Prymnesiales (Haptophyceae).</title>
        <authorList>
            <person name="Hovde B.T."/>
            <person name="Deodato C.R."/>
            <person name="Hunsperger H.M."/>
            <person name="Ryken S.A."/>
            <person name="Yost W."/>
            <person name="Jha R.K."/>
            <person name="Patterson J."/>
            <person name="Monnat R.J. Jr."/>
            <person name="Barlow S.B."/>
            <person name="Starkenburg S.R."/>
            <person name="Cattolico R.A."/>
        </authorList>
    </citation>
    <scope>NUCLEOTIDE SEQUENCE</scope>
    <source>
        <strain evidence="5">CCMP291</strain>
    </source>
</reference>
<evidence type="ECO:0000259" key="3">
    <source>
        <dbReference type="PROSITE" id="PS50222"/>
    </source>
</evidence>
<dbReference type="PROSITE" id="PS00018">
    <property type="entry name" value="EF_HAND_1"/>
    <property type="match status" value="2"/>
</dbReference>
<organism evidence="4 5">
    <name type="scientific">Chrysochromulina tobinii</name>
    <dbReference type="NCBI Taxonomy" id="1460289"/>
    <lineage>
        <taxon>Eukaryota</taxon>
        <taxon>Haptista</taxon>
        <taxon>Haptophyta</taxon>
        <taxon>Prymnesiophyceae</taxon>
        <taxon>Prymnesiales</taxon>
        <taxon>Chrysochromulinaceae</taxon>
        <taxon>Chrysochromulina</taxon>
    </lineage>
</organism>
<dbReference type="OrthoDB" id="191686at2759"/>
<dbReference type="Pfam" id="PF13202">
    <property type="entry name" value="EF-hand_5"/>
    <property type="match status" value="1"/>
</dbReference>
<dbReference type="InterPro" id="IPR011992">
    <property type="entry name" value="EF-hand-dom_pair"/>
</dbReference>
<dbReference type="InterPro" id="IPR018247">
    <property type="entry name" value="EF_Hand_1_Ca_BS"/>
</dbReference>